<feature type="region of interest" description="Disordered" evidence="9">
    <location>
        <begin position="1"/>
        <end position="32"/>
    </location>
</feature>
<dbReference type="PANTHER" id="PTHR13522:SF3">
    <property type="entry name" value="U6 SNRNA PHOSPHODIESTERASE 1"/>
    <property type="match status" value="1"/>
</dbReference>
<accession>A0ABM5EU28</accession>
<dbReference type="Proteomes" id="UP001652642">
    <property type="component" value="Chromosome 10"/>
</dbReference>
<evidence type="ECO:0000256" key="1">
    <source>
        <dbReference type="ARBA" id="ARBA00022722"/>
    </source>
</evidence>
<gene>
    <name evidence="8 11" type="primary">USB1</name>
</gene>
<keyword evidence="2 8" id="KW-0378">Hydrolase</keyword>
<keyword evidence="10" id="KW-1185">Reference proteome</keyword>
<dbReference type="PANTHER" id="PTHR13522">
    <property type="entry name" value="U6 SNRNA PHOSPHODIESTERASE 1"/>
    <property type="match status" value="1"/>
</dbReference>
<dbReference type="GeneID" id="110081284"/>
<evidence type="ECO:0000313" key="10">
    <source>
        <dbReference type="Proteomes" id="UP001652642"/>
    </source>
</evidence>
<organism evidence="10 11">
    <name type="scientific">Pogona vitticeps</name>
    <name type="common">central bearded dragon</name>
    <dbReference type="NCBI Taxonomy" id="103695"/>
    <lineage>
        <taxon>Eukaryota</taxon>
        <taxon>Metazoa</taxon>
        <taxon>Chordata</taxon>
        <taxon>Craniata</taxon>
        <taxon>Vertebrata</taxon>
        <taxon>Euteleostomi</taxon>
        <taxon>Lepidosauria</taxon>
        <taxon>Squamata</taxon>
        <taxon>Bifurcata</taxon>
        <taxon>Unidentata</taxon>
        <taxon>Episquamata</taxon>
        <taxon>Toxicofera</taxon>
        <taxon>Iguania</taxon>
        <taxon>Acrodonta</taxon>
        <taxon>Agamidae</taxon>
        <taxon>Amphibolurinae</taxon>
        <taxon>Pogona</taxon>
    </lineage>
</organism>
<evidence type="ECO:0000256" key="2">
    <source>
        <dbReference type="ARBA" id="ARBA00022801"/>
    </source>
</evidence>
<comment type="subcellular location">
    <subcellularLocation>
        <location evidence="8">Nucleus</location>
    </subcellularLocation>
</comment>
<evidence type="ECO:0000256" key="8">
    <source>
        <dbReference type="HAMAP-Rule" id="MF_03040"/>
    </source>
</evidence>
<evidence type="ECO:0000256" key="4">
    <source>
        <dbReference type="ARBA" id="ARBA00023242"/>
    </source>
</evidence>
<comment type="similarity">
    <text evidence="8">Belongs to the 2H phosphoesterase superfamily. USB1 family.</text>
</comment>
<dbReference type="RefSeq" id="XP_072836657.1">
    <property type="nucleotide sequence ID" value="XM_072980556.1"/>
</dbReference>
<evidence type="ECO:0000256" key="5">
    <source>
        <dbReference type="ARBA" id="ARBA00029300"/>
    </source>
</evidence>
<keyword evidence="4 8" id="KW-0539">Nucleus</keyword>
<comment type="catalytic activity">
    <reaction evidence="5">
        <text>a 3'-end uridylyl-uridine-RNA = a 3'-end 2',3'-cyclophospho-uridine-RNA + uridine</text>
        <dbReference type="Rhea" id="RHEA:46052"/>
        <dbReference type="Rhea" id="RHEA-COMP:17384"/>
        <dbReference type="Rhea" id="RHEA-COMP:17385"/>
        <dbReference type="ChEBI" id="CHEBI:16704"/>
        <dbReference type="ChEBI" id="CHEBI:85643"/>
        <dbReference type="ChEBI" id="CHEBI:85644"/>
    </reaction>
    <physiologicalReaction direction="left-to-right" evidence="5">
        <dbReference type="Rhea" id="RHEA:46053"/>
    </physiologicalReaction>
</comment>
<evidence type="ECO:0000256" key="7">
    <source>
        <dbReference type="ARBA" id="ARBA00046102"/>
    </source>
</evidence>
<evidence type="ECO:0000256" key="6">
    <source>
        <dbReference type="ARBA" id="ARBA00029305"/>
    </source>
</evidence>
<feature type="active site" description="Proton donor/acceptor" evidence="8">
    <location>
        <position position="257"/>
    </location>
</feature>
<evidence type="ECO:0000256" key="3">
    <source>
        <dbReference type="ARBA" id="ARBA00023239"/>
    </source>
</evidence>
<feature type="active site" description="Proton donor/acceptor" evidence="8">
    <location>
        <position position="169"/>
    </location>
</feature>
<evidence type="ECO:0000256" key="9">
    <source>
        <dbReference type="SAM" id="MobiDB-lite"/>
    </source>
</evidence>
<keyword evidence="1 8" id="KW-0540">Nuclease</keyword>
<comment type="function">
    <text evidence="7">3'-5' RNA exonuclease that trims the 3' end of oligo(U) and oligo(A) tracts of the pre-U6 small nuclear RNA (snRNA) molecule, leading to the formation of a mature U6 snRNA 3' end-terminated with a 2',3'-cyclic phosphate. Participates in the U6 snRNA 3' end processing that prevents U6 snRNA degradation. In addition also removes uridines from the 3' end of U6atac snRNA and possibly the vault RNA VTRNA1-1.</text>
</comment>
<comment type="function">
    <text evidence="8">Phosphodiesterase responsible for the U6 snRNA 3' end processing. Acts as an exoribonuclease (RNase) responsible for trimming the poly(U) tract of the last nucleotides in the pre-U6 snRNA molecule, leading to the formation of mature U6 snRNA.</text>
</comment>
<protein>
    <recommendedName>
        <fullName evidence="8">U6 snRNA phosphodiesterase</fullName>
        <ecNumber evidence="8">3.1.4.-</ecNumber>
    </recommendedName>
</protein>
<dbReference type="InterPro" id="IPR027521">
    <property type="entry name" value="Usb1"/>
</dbReference>
<name>A0ABM5EU28_9SAUR</name>
<proteinExistence type="inferred from homology"/>
<dbReference type="HAMAP" id="MF_03040">
    <property type="entry name" value="USB1"/>
    <property type="match status" value="1"/>
</dbReference>
<comment type="catalytic activity">
    <reaction evidence="6">
        <text>a 3'-end uridylyl-adenosine-RNA = a 3'-end 2',3'-cyclophospho-uridine-RNA + adenosine</text>
        <dbReference type="Rhea" id="RHEA:67896"/>
        <dbReference type="Rhea" id="RHEA-COMP:17385"/>
        <dbReference type="Rhea" id="RHEA-COMP:17386"/>
        <dbReference type="ChEBI" id="CHEBI:16335"/>
        <dbReference type="ChEBI" id="CHEBI:85644"/>
        <dbReference type="ChEBI" id="CHEBI:176518"/>
    </reaction>
    <physiologicalReaction direction="left-to-right" evidence="6">
        <dbReference type="Rhea" id="RHEA:67897"/>
    </physiologicalReaction>
</comment>
<sequence>MRTPPAAQLPLPPLSKRRGFHPRGSSAQARPRLSCLARRRPSHFRFSPRPAMSRAALVGYSSSDSEGEEAAAAAAMMVAPRSSVPAAPRLRVPESVLSMFREEEEKEAVVDDASKHGGRLRTFPHERGNWATYVYVPYEPQEDFWDLLQLLLLHARVYVSSLTTMTEFHISLSQSVVLRYHWISPFVLSLKERLAAFQRFICRADQVKVYTNQTKTRTFIGLAVSSGHSNLLELVSEVDRVMEEFNLSTFYQNPSFHLSLAWCVGNLSEALGGQCLQELQGIVDGFEDSSYLLRIPGTEVRCKSGKKLFSFPLR</sequence>
<reference evidence="11" key="1">
    <citation type="submission" date="2025-08" db="UniProtKB">
        <authorList>
            <consortium name="RefSeq"/>
        </authorList>
    </citation>
    <scope>IDENTIFICATION</scope>
</reference>
<dbReference type="Pfam" id="PF09749">
    <property type="entry name" value="HVSL"/>
    <property type="match status" value="1"/>
</dbReference>
<keyword evidence="3" id="KW-0456">Lyase</keyword>
<dbReference type="EC" id="3.1.4.-" evidence="8"/>
<evidence type="ECO:0000313" key="11">
    <source>
        <dbReference type="RefSeq" id="XP_072836657.1"/>
    </source>
</evidence>
<dbReference type="Gene3D" id="3.90.1140.10">
    <property type="entry name" value="Cyclic phosphodiesterase"/>
    <property type="match status" value="1"/>
</dbReference>